<evidence type="ECO:0000313" key="1">
    <source>
        <dbReference type="EMBL" id="MBP2329816.1"/>
    </source>
</evidence>
<dbReference type="EMBL" id="JAGINW010000001">
    <property type="protein sequence ID" value="MBP2329816.1"/>
    <property type="molecule type" value="Genomic_DNA"/>
</dbReference>
<reference evidence="1 2" key="1">
    <citation type="submission" date="2021-03" db="EMBL/GenBank/DDBJ databases">
        <title>Sequencing the genomes of 1000 actinobacteria strains.</title>
        <authorList>
            <person name="Klenk H.-P."/>
        </authorList>
    </citation>
    <scope>NUCLEOTIDE SEQUENCE [LARGE SCALE GENOMIC DNA]</scope>
    <source>
        <strain evidence="1 2">DSM 46670</strain>
    </source>
</reference>
<evidence type="ECO:0000313" key="2">
    <source>
        <dbReference type="Proteomes" id="UP001519332"/>
    </source>
</evidence>
<dbReference type="Proteomes" id="UP001519332">
    <property type="component" value="Unassembled WGS sequence"/>
</dbReference>
<keyword evidence="2" id="KW-1185">Reference proteome</keyword>
<accession>A0ABS4U0V6</accession>
<name>A0ABS4U0V6_9PSEU</name>
<proteinExistence type="predicted"/>
<gene>
    <name evidence="1" type="ORF">JOF56_010201</name>
</gene>
<comment type="caution">
    <text evidence="1">The sequence shown here is derived from an EMBL/GenBank/DDBJ whole genome shotgun (WGS) entry which is preliminary data.</text>
</comment>
<sequence>MSLPSWNPEVPADQSYVTQVRVTSQQLIELDNQWGGIEVAGLANRAFRVVRQRVHSGNYLPGAERDLYSAGAELAEVAGWIAFDADRQALATELNHEALHLARLAGDKDIEHLTLLNAGMQAGYLGRTRESILIAQTIIDGGRISPRVHAMSLIRQARAYSRAGSRADSLKAFNQAQSLFLDGVSESDPAWAWWIDAHEIDGQHGAAYSELGDPGRGIPLLYGVVKAAKKETPRYRVVFTARLLSDLIKAQAWRDAQDIAEELAANAGGIGSARAVTLLARTADQINRQPTAPSTLRDTVRHIVQT</sequence>
<organism evidence="1 2">
    <name type="scientific">Kibdelosporangium banguiense</name>
    <dbReference type="NCBI Taxonomy" id="1365924"/>
    <lineage>
        <taxon>Bacteria</taxon>
        <taxon>Bacillati</taxon>
        <taxon>Actinomycetota</taxon>
        <taxon>Actinomycetes</taxon>
        <taxon>Pseudonocardiales</taxon>
        <taxon>Pseudonocardiaceae</taxon>
        <taxon>Kibdelosporangium</taxon>
    </lineage>
</organism>
<protein>
    <submittedName>
        <fullName evidence="1">Tetratricopeptide (TPR) repeat protein</fullName>
    </submittedName>
</protein>
<dbReference type="RefSeq" id="WP_209646515.1">
    <property type="nucleotide sequence ID" value="NZ_JAGINW010000001.1"/>
</dbReference>